<dbReference type="STRING" id="43064.SAMN04488086_11469"/>
<keyword evidence="1" id="KW-0812">Transmembrane</keyword>
<reference evidence="3" key="1">
    <citation type="submission" date="2016-04" db="EMBL/GenBank/DDBJ databases">
        <authorList>
            <person name="Strepis N."/>
        </authorList>
    </citation>
    <scope>NUCLEOTIDE SEQUENCE [LARGE SCALE GENOMIC DNA]</scope>
</reference>
<proteinExistence type="predicted"/>
<feature type="transmembrane region" description="Helical" evidence="1">
    <location>
        <begin position="6"/>
        <end position="29"/>
    </location>
</feature>
<gene>
    <name evidence="2" type="ORF">TPAS_1954</name>
</gene>
<dbReference type="EMBL" id="FWEY01000005">
    <property type="protein sequence ID" value="SLM52260.1"/>
    <property type="molecule type" value="Genomic_DNA"/>
</dbReference>
<keyword evidence="1" id="KW-0472">Membrane</keyword>
<accession>A0A1W1IH17</accession>
<name>A0A1W1IH17_9LACT</name>
<dbReference type="RefSeq" id="WP_177208640.1">
    <property type="nucleotide sequence ID" value="NZ_FONM01000014.1"/>
</dbReference>
<sequence length="45" mass="5148">MIEVFDAGWTLVSALALIAILGLIIRYFLKKRQRSKGQRAFLLKV</sequence>
<evidence type="ECO:0000313" key="2">
    <source>
        <dbReference type="EMBL" id="SLM52260.1"/>
    </source>
</evidence>
<dbReference type="Proteomes" id="UP000195985">
    <property type="component" value="Unassembled WGS sequence"/>
</dbReference>
<keyword evidence="3" id="KW-1185">Reference proteome</keyword>
<evidence type="ECO:0000313" key="3">
    <source>
        <dbReference type="Proteomes" id="UP000195985"/>
    </source>
</evidence>
<organism evidence="2 3">
    <name type="scientific">Trichococcus pasteurii</name>
    <dbReference type="NCBI Taxonomy" id="43064"/>
    <lineage>
        <taxon>Bacteria</taxon>
        <taxon>Bacillati</taxon>
        <taxon>Bacillota</taxon>
        <taxon>Bacilli</taxon>
        <taxon>Lactobacillales</taxon>
        <taxon>Carnobacteriaceae</taxon>
        <taxon>Trichococcus</taxon>
    </lineage>
</organism>
<evidence type="ECO:0000256" key="1">
    <source>
        <dbReference type="SAM" id="Phobius"/>
    </source>
</evidence>
<keyword evidence="1" id="KW-1133">Transmembrane helix</keyword>
<dbReference type="AlphaFoldDB" id="A0A1W1IH17"/>
<protein>
    <submittedName>
        <fullName evidence="2">Uncharacterized protein</fullName>
    </submittedName>
</protein>